<evidence type="ECO:0000313" key="7">
    <source>
        <dbReference type="Ensembl" id="ENSOCUP00000024789.2"/>
    </source>
</evidence>
<dbReference type="GO" id="GO:0035458">
    <property type="term" value="P:cellular response to interferon-beta"/>
    <property type="evidence" value="ECO:0007669"/>
    <property type="project" value="TreeGrafter"/>
</dbReference>
<dbReference type="InParanoid" id="G1U5V3"/>
<dbReference type="SMR" id="G1U5V3"/>
<keyword evidence="4" id="KW-0342">GTP-binding</keyword>
<dbReference type="FunCoup" id="G1U5V3">
    <property type="interactions" value="1"/>
</dbReference>
<dbReference type="SUPFAM" id="SSF52540">
    <property type="entry name" value="P-loop containing nucleoside triphosphate hydrolases"/>
    <property type="match status" value="1"/>
</dbReference>
<dbReference type="PROSITE" id="PS51716">
    <property type="entry name" value="G_IRG"/>
    <property type="match status" value="1"/>
</dbReference>
<keyword evidence="8" id="KW-1185">Reference proteome</keyword>
<sequence length="506" mass="57093">MVLILVQFHFLVLGKGVDSGIALPPQSSMIACQHTGHEENRVRCQYCPAALYQLLAGLSTSSFQEKSLDHSRGRFLSLELLRASDSTQGFLVFYLLTVMGASFSAELSKECQDLESSFKDYIRNFREENKILSQETILSIKSRLSRGDIQGAHSIISGILENIDKIPLNIAVTGESGSGKSSLVNSLRGVGHEEEDAAPTGVEETTIMRTPYKHPKFPNVTIWDLPGIGTTNFQPKDYLEKVKFGEYDFFIIVSATRFKKNDLDLAKVIKAMKKNFYFVRTKVDLDLQNEQEFKPTTYVRDKVLEEIRNKSLKEFKDNNIETQIFLISNKNLSEFDFPILMETLLKDLPAQKRHAFTLSLPNITEAAIDRKRDSLKQIVWLEAFKAGISAIVPAVGIIKDNDVKKLKASLHQYQFHFGVDDTSLQSLAKDLQVPVEELKAIIKSPYLFDTEKEETTGEMALKFLEISSSVAFPPLAAGLYFMKVFYLQFHFLDIVTSDAKVLLKKS</sequence>
<dbReference type="GO" id="GO:0005789">
    <property type="term" value="C:endoplasmic reticulum membrane"/>
    <property type="evidence" value="ECO:0007669"/>
    <property type="project" value="TreeGrafter"/>
</dbReference>
<dbReference type="Bgee" id="ENSOCUG00000024432">
    <property type="expression patterns" value="Expressed in heart and 18 other cell types or tissues"/>
</dbReference>
<dbReference type="HOGENOM" id="CLU_015342_2_0_1"/>
<dbReference type="GO" id="GO:0000045">
    <property type="term" value="P:autophagosome assembly"/>
    <property type="evidence" value="ECO:0007669"/>
    <property type="project" value="TreeGrafter"/>
</dbReference>
<feature type="domain" description="IRG-type G" evidence="6">
    <location>
        <begin position="166"/>
        <end position="347"/>
    </location>
</feature>
<evidence type="ECO:0000256" key="5">
    <source>
        <dbReference type="SAM" id="SignalP"/>
    </source>
</evidence>
<keyword evidence="2" id="KW-0547">Nucleotide-binding</keyword>
<evidence type="ECO:0000313" key="8">
    <source>
        <dbReference type="Proteomes" id="UP000001811"/>
    </source>
</evidence>
<dbReference type="GeneTree" id="ENSGT00950000183007"/>
<dbReference type="InterPro" id="IPR030385">
    <property type="entry name" value="G_IRG_dom"/>
</dbReference>
<dbReference type="STRING" id="9986.ENSOCUP00000024789"/>
<dbReference type="EMBL" id="AAGW02027419">
    <property type="status" value="NOT_ANNOTATED_CDS"/>
    <property type="molecule type" value="Genomic_DNA"/>
</dbReference>
<reference evidence="7" key="3">
    <citation type="submission" date="2025-09" db="UniProtKB">
        <authorList>
            <consortium name="Ensembl"/>
        </authorList>
    </citation>
    <scope>IDENTIFICATION</scope>
    <source>
        <strain evidence="7">Thorbecke</strain>
    </source>
</reference>
<dbReference type="PaxDb" id="9986-ENSOCUP00000024789"/>
<dbReference type="Ensembl" id="ENSOCUT00000021183.2">
    <property type="protein sequence ID" value="ENSOCUP00000024789.2"/>
    <property type="gene ID" value="ENSOCUG00000024432.2"/>
</dbReference>
<evidence type="ECO:0000256" key="1">
    <source>
        <dbReference type="ARBA" id="ARBA00005429"/>
    </source>
</evidence>
<keyword evidence="3" id="KW-0378">Hydrolase</keyword>
<dbReference type="Proteomes" id="UP000001811">
    <property type="component" value="Chromosome 3"/>
</dbReference>
<evidence type="ECO:0000256" key="4">
    <source>
        <dbReference type="ARBA" id="ARBA00023134"/>
    </source>
</evidence>
<feature type="signal peptide" evidence="5">
    <location>
        <begin position="1"/>
        <end position="16"/>
    </location>
</feature>
<dbReference type="InterPro" id="IPR051515">
    <property type="entry name" value="IRG"/>
</dbReference>
<dbReference type="GO" id="GO:0003924">
    <property type="term" value="F:GTPase activity"/>
    <property type="evidence" value="ECO:0007669"/>
    <property type="project" value="TreeGrafter"/>
</dbReference>
<evidence type="ECO:0000256" key="3">
    <source>
        <dbReference type="ARBA" id="ARBA00022801"/>
    </source>
</evidence>
<evidence type="ECO:0000256" key="2">
    <source>
        <dbReference type="ARBA" id="ARBA00022741"/>
    </source>
</evidence>
<dbReference type="Gene3D" id="3.40.50.300">
    <property type="entry name" value="P-loop containing nucleotide triphosphate hydrolases"/>
    <property type="match status" value="1"/>
</dbReference>
<comment type="similarity">
    <text evidence="1">Belongs to the TRAFAC class dynamin-like GTPase superfamily. IRG family.</text>
</comment>
<dbReference type="eggNOG" id="ENOG502QS9R">
    <property type="taxonomic scope" value="Eukaryota"/>
</dbReference>
<feature type="chain" id="PRO_5023925919" description="IRG-type G domain-containing protein" evidence="5">
    <location>
        <begin position="17"/>
        <end position="506"/>
    </location>
</feature>
<organism evidence="7 8">
    <name type="scientific">Oryctolagus cuniculus</name>
    <name type="common">Rabbit</name>
    <dbReference type="NCBI Taxonomy" id="9986"/>
    <lineage>
        <taxon>Eukaryota</taxon>
        <taxon>Metazoa</taxon>
        <taxon>Chordata</taxon>
        <taxon>Craniata</taxon>
        <taxon>Vertebrata</taxon>
        <taxon>Euteleostomi</taxon>
        <taxon>Mammalia</taxon>
        <taxon>Eutheria</taxon>
        <taxon>Euarchontoglires</taxon>
        <taxon>Glires</taxon>
        <taxon>Lagomorpha</taxon>
        <taxon>Leporidae</taxon>
        <taxon>Oryctolagus</taxon>
    </lineage>
</organism>
<evidence type="ECO:0000259" key="6">
    <source>
        <dbReference type="PROSITE" id="PS51716"/>
    </source>
</evidence>
<dbReference type="PANTHER" id="PTHR32341:SF15">
    <property type="entry name" value="INTERFERON-GAMMA-INDUCIBLE GTPASE 10-RELATED"/>
    <property type="match status" value="1"/>
</dbReference>
<dbReference type="InterPro" id="IPR007743">
    <property type="entry name" value="Immunity-related_GTPase-like"/>
</dbReference>
<reference evidence="7 8" key="1">
    <citation type="journal article" date="2011" name="Nature">
        <title>A high-resolution map of human evolutionary constraint using 29 mammals.</title>
        <authorList>
            <person name="Lindblad-Toh K."/>
            <person name="Garber M."/>
            <person name="Zuk O."/>
            <person name="Lin M.F."/>
            <person name="Parker B.J."/>
            <person name="Washietl S."/>
            <person name="Kheradpour P."/>
            <person name="Ernst J."/>
            <person name="Jordan G."/>
            <person name="Mauceli E."/>
            <person name="Ward L.D."/>
            <person name="Lowe C.B."/>
            <person name="Holloway A.K."/>
            <person name="Clamp M."/>
            <person name="Gnerre S."/>
            <person name="Alfoldi J."/>
            <person name="Beal K."/>
            <person name="Chang J."/>
            <person name="Clawson H."/>
            <person name="Cuff J."/>
            <person name="Di Palma F."/>
            <person name="Fitzgerald S."/>
            <person name="Flicek P."/>
            <person name="Guttman M."/>
            <person name="Hubisz M.J."/>
            <person name="Jaffe D.B."/>
            <person name="Jungreis I."/>
            <person name="Kent W.J."/>
            <person name="Kostka D."/>
            <person name="Lara M."/>
            <person name="Martins A.L."/>
            <person name="Massingham T."/>
            <person name="Moltke I."/>
            <person name="Raney B.J."/>
            <person name="Rasmussen M.D."/>
            <person name="Robinson J."/>
            <person name="Stark A."/>
            <person name="Vilella A.J."/>
            <person name="Wen J."/>
            <person name="Xie X."/>
            <person name="Zody M.C."/>
            <person name="Baldwin J."/>
            <person name="Bloom T."/>
            <person name="Chin C.W."/>
            <person name="Heiman D."/>
            <person name="Nicol R."/>
            <person name="Nusbaum C."/>
            <person name="Young S."/>
            <person name="Wilkinson J."/>
            <person name="Worley K.C."/>
            <person name="Kovar C.L."/>
            <person name="Muzny D.M."/>
            <person name="Gibbs R.A."/>
            <person name="Cree A."/>
            <person name="Dihn H.H."/>
            <person name="Fowler G."/>
            <person name="Jhangiani S."/>
            <person name="Joshi V."/>
            <person name="Lee S."/>
            <person name="Lewis L.R."/>
            <person name="Nazareth L.V."/>
            <person name="Okwuonu G."/>
            <person name="Santibanez J."/>
            <person name="Warren W.C."/>
            <person name="Mardis E.R."/>
            <person name="Weinstock G.M."/>
            <person name="Wilson R.K."/>
            <person name="Delehaunty K."/>
            <person name="Dooling D."/>
            <person name="Fronik C."/>
            <person name="Fulton L."/>
            <person name="Fulton B."/>
            <person name="Graves T."/>
            <person name="Minx P."/>
            <person name="Sodergren E."/>
            <person name="Birney E."/>
            <person name="Margulies E.H."/>
            <person name="Herrero J."/>
            <person name="Green E.D."/>
            <person name="Haussler D."/>
            <person name="Siepel A."/>
            <person name="Goldman N."/>
            <person name="Pollard K.S."/>
            <person name="Pedersen J.S."/>
            <person name="Lander E.S."/>
            <person name="Kellis M."/>
        </authorList>
    </citation>
    <scope>NUCLEOTIDE SEQUENCE [LARGE SCALE GENOMIC DNA]</scope>
    <source>
        <strain evidence="7 8">Thorbecke inbred</strain>
    </source>
</reference>
<proteinExistence type="inferred from homology"/>
<dbReference type="AlphaFoldDB" id="G1U5V3"/>
<name>G1U5V3_RABIT</name>
<dbReference type="OrthoDB" id="422720at2759"/>
<dbReference type="EMBL" id="AAGW02027418">
    <property type="status" value="NOT_ANNOTATED_CDS"/>
    <property type="molecule type" value="Genomic_DNA"/>
</dbReference>
<keyword evidence="5" id="KW-0732">Signal</keyword>
<protein>
    <recommendedName>
        <fullName evidence="6">IRG-type G domain-containing protein</fullName>
    </recommendedName>
</protein>
<reference evidence="7" key="2">
    <citation type="submission" date="2025-08" db="UniProtKB">
        <authorList>
            <consortium name="Ensembl"/>
        </authorList>
    </citation>
    <scope>IDENTIFICATION</scope>
    <source>
        <strain evidence="7">Thorbecke</strain>
    </source>
</reference>
<dbReference type="GO" id="GO:0045087">
    <property type="term" value="P:innate immune response"/>
    <property type="evidence" value="ECO:0007669"/>
    <property type="project" value="TreeGrafter"/>
</dbReference>
<dbReference type="Pfam" id="PF05049">
    <property type="entry name" value="IIGP"/>
    <property type="match status" value="1"/>
</dbReference>
<dbReference type="InterPro" id="IPR027417">
    <property type="entry name" value="P-loop_NTPase"/>
</dbReference>
<dbReference type="CDD" id="cd04104">
    <property type="entry name" value="p47_IIGP_like"/>
    <property type="match status" value="1"/>
</dbReference>
<dbReference type="FunFam" id="3.40.50.300:FF:000541">
    <property type="entry name" value="Immunity related GTPase M"/>
    <property type="match status" value="1"/>
</dbReference>
<dbReference type="GO" id="GO:0005525">
    <property type="term" value="F:GTP binding"/>
    <property type="evidence" value="ECO:0007669"/>
    <property type="project" value="UniProtKB-KW"/>
</dbReference>
<accession>G1U5V3</accession>
<dbReference type="PANTHER" id="PTHR32341">
    <property type="entry name" value="INTERFERON-INDUCIBLE GTPASE"/>
    <property type="match status" value="1"/>
</dbReference>